<dbReference type="PaxDb" id="4097-A0A1S4BCR6"/>
<dbReference type="KEGG" id="nta:107806860"/>
<dbReference type="STRING" id="4097.A0A1S4BCR6"/>
<dbReference type="OMA" id="ATHKYED"/>
<accession>A0A1S4BCR6</accession>
<evidence type="ECO:0000256" key="1">
    <source>
        <dbReference type="SAM" id="MobiDB-lite"/>
    </source>
</evidence>
<evidence type="ECO:0000313" key="2">
    <source>
        <dbReference type="RefSeq" id="XP_016486618.1"/>
    </source>
</evidence>
<dbReference type="OrthoDB" id="1301901at2759"/>
<gene>
    <name evidence="2" type="primary">LOC107806860</name>
</gene>
<dbReference type="RefSeq" id="XP_016486618.1">
    <property type="nucleotide sequence ID" value="XM_016631132.1"/>
</dbReference>
<reference evidence="2" key="1">
    <citation type="submission" date="2025-08" db="UniProtKB">
        <authorList>
            <consortium name="RefSeq"/>
        </authorList>
    </citation>
    <scope>IDENTIFICATION</scope>
</reference>
<organism evidence="2">
    <name type="scientific">Nicotiana tabacum</name>
    <name type="common">Common tobacco</name>
    <dbReference type="NCBI Taxonomy" id="4097"/>
    <lineage>
        <taxon>Eukaryota</taxon>
        <taxon>Viridiplantae</taxon>
        <taxon>Streptophyta</taxon>
        <taxon>Embryophyta</taxon>
        <taxon>Tracheophyta</taxon>
        <taxon>Spermatophyta</taxon>
        <taxon>Magnoliopsida</taxon>
        <taxon>eudicotyledons</taxon>
        <taxon>Gunneridae</taxon>
        <taxon>Pentapetalae</taxon>
        <taxon>asterids</taxon>
        <taxon>lamiids</taxon>
        <taxon>Solanales</taxon>
        <taxon>Solanaceae</taxon>
        <taxon>Nicotianoideae</taxon>
        <taxon>Nicotianeae</taxon>
        <taxon>Nicotiana</taxon>
    </lineage>
</organism>
<dbReference type="AlphaFoldDB" id="A0A1S4BCR6"/>
<dbReference type="PANTHER" id="PTHR33144:SF45">
    <property type="entry name" value="TRANSPOSASE TNP1_EN_SPM-LIKE DOMAIN-CONTAINING PROTEIN"/>
    <property type="match status" value="1"/>
</dbReference>
<dbReference type="Pfam" id="PF03004">
    <property type="entry name" value="Transposase_24"/>
    <property type="match status" value="1"/>
</dbReference>
<name>A0A1S4BCR6_TOBAC</name>
<dbReference type="InterPro" id="IPR004252">
    <property type="entry name" value="Probable_transposase_24"/>
</dbReference>
<proteinExistence type="predicted"/>
<protein>
    <submittedName>
        <fullName evidence="2">Uncharacterized protein</fullName>
    </submittedName>
</protein>
<feature type="region of interest" description="Disordered" evidence="1">
    <location>
        <begin position="284"/>
        <end position="319"/>
    </location>
</feature>
<sequence length="319" mass="36098">MAKTSEVSCFSWFISLMDSTDLFSYTDSKENIKKLKVKVNEVLYLTCEERIVVDFDYLDEPFGDARGLLSGFCGILACDCALFPIHCEKWSSLPISYFNRIFDQIIKPKFFFKTTESVARQHVYKSIGKKWAANRLNLWSASEDPLKSRAEIIDNVPDGIPPDQWISFVDYQYKDSTKEMRKRNAEKEKNRRFHTQMAQTGQMPGRAQIYIATHKNEDGVYVNEEAKEICKKIELALSQSTIDESQISPNDAVGKVLEKEHSGRAYMIMKEGTLPEQFAGFFASPSTVSPTTPSDADSGPLSPIDARRSCGDSNFSGIH</sequence>
<feature type="compositionally biased region" description="Low complexity" evidence="1">
    <location>
        <begin position="284"/>
        <end position="298"/>
    </location>
</feature>
<dbReference type="PANTHER" id="PTHR33144">
    <property type="entry name" value="OS10G0409366 PROTEIN-RELATED"/>
    <property type="match status" value="1"/>
</dbReference>